<feature type="transmembrane region" description="Helical" evidence="1">
    <location>
        <begin position="66"/>
        <end position="87"/>
    </location>
</feature>
<accession>A0AAE7RZ38</accession>
<dbReference type="KEGG" id="vg:75686995"/>
<gene>
    <name evidence="2" type="primary">gp_67503</name>
</gene>
<proteinExistence type="predicted"/>
<keyword evidence="1" id="KW-0812">Transmembrane</keyword>
<name>A0AAE7RZ38_9CAUD</name>
<dbReference type="RefSeq" id="YP_010509513.1">
    <property type="nucleotide sequence ID" value="NC_067209.1"/>
</dbReference>
<organism evidence="2 3">
    <name type="scientific">uncultured phage cr61_1</name>
    <dbReference type="NCBI Taxonomy" id="2986417"/>
    <lineage>
        <taxon>Viruses</taxon>
        <taxon>Duplodnaviria</taxon>
        <taxon>Heunggongvirae</taxon>
        <taxon>Uroviricota</taxon>
        <taxon>Caudoviricetes</taxon>
        <taxon>Crassvirales</taxon>
        <taxon>Suoliviridae</taxon>
        <taxon>Oafivirinae</taxon>
        <taxon>Bohxovirus</taxon>
        <taxon>Bohxovirus oralis</taxon>
    </lineage>
</organism>
<keyword evidence="1" id="KW-0472">Membrane</keyword>
<dbReference type="Proteomes" id="UP000827408">
    <property type="component" value="Segment"/>
</dbReference>
<feature type="transmembrane region" description="Helical" evidence="1">
    <location>
        <begin position="26"/>
        <end position="46"/>
    </location>
</feature>
<evidence type="ECO:0000256" key="1">
    <source>
        <dbReference type="SAM" id="Phobius"/>
    </source>
</evidence>
<dbReference type="EMBL" id="MZ130491">
    <property type="protein sequence ID" value="QWM90573.1"/>
    <property type="molecule type" value="Genomic_DNA"/>
</dbReference>
<reference evidence="2 3" key="1">
    <citation type="submission" date="2021-04" db="EMBL/GenBank/DDBJ databases">
        <authorList>
            <person name="Shkoporov A.N."/>
            <person name="Stockdale S.R."/>
            <person name="Guerin E."/>
            <person name="Ross R.P."/>
            <person name="Hill C."/>
        </authorList>
    </citation>
    <scope>NUCLEOTIDE SEQUENCE [LARGE SCALE GENOMIC DNA]</scope>
    <source>
        <strain evidence="3">cr61_1</strain>
    </source>
</reference>
<keyword evidence="1" id="KW-1133">Transmembrane helix</keyword>
<dbReference type="GeneID" id="75686995"/>
<sequence>MKNIIKAQSHLFHWVTESNRLKHIQYGFYAGLCGTIFAAIGAGLAAEYKDKQYGNKFNWLDFVSTVIGGMFGQAVQLLLVFIMYKIIK</sequence>
<evidence type="ECO:0000313" key="3">
    <source>
        <dbReference type="Proteomes" id="UP000827408"/>
    </source>
</evidence>
<keyword evidence="3" id="KW-1185">Reference proteome</keyword>
<protein>
    <submittedName>
        <fullName evidence="2">Uncharacterized protein</fullName>
    </submittedName>
</protein>
<evidence type="ECO:0000313" key="2">
    <source>
        <dbReference type="EMBL" id="QWM90573.1"/>
    </source>
</evidence>